<dbReference type="SMART" id="SM00052">
    <property type="entry name" value="EAL"/>
    <property type="match status" value="1"/>
</dbReference>
<dbReference type="EC" id="3.1.4.52" evidence="4"/>
<evidence type="ECO:0000256" key="1">
    <source>
        <dbReference type="PROSITE-ProRule" id="PRU00169"/>
    </source>
</evidence>
<dbReference type="Pfam" id="PF00563">
    <property type="entry name" value="EAL"/>
    <property type="match status" value="1"/>
</dbReference>
<name>A0ABT6GBL0_9PROT</name>
<evidence type="ECO:0000313" key="4">
    <source>
        <dbReference type="EMBL" id="MDG4719376.1"/>
    </source>
</evidence>
<dbReference type="PANTHER" id="PTHR33121">
    <property type="entry name" value="CYCLIC DI-GMP PHOSPHODIESTERASE PDEF"/>
    <property type="match status" value="1"/>
</dbReference>
<dbReference type="RefSeq" id="WP_114102655.1">
    <property type="nucleotide sequence ID" value="NZ_JARSBO010000004.1"/>
</dbReference>
<evidence type="ECO:0000259" key="3">
    <source>
        <dbReference type="PROSITE" id="PS50883"/>
    </source>
</evidence>
<feature type="domain" description="EAL" evidence="3">
    <location>
        <begin position="140"/>
        <end position="389"/>
    </location>
</feature>
<dbReference type="Proteomes" id="UP001529180">
    <property type="component" value="Unassembled WGS sequence"/>
</dbReference>
<dbReference type="InterPro" id="IPR001633">
    <property type="entry name" value="EAL_dom"/>
</dbReference>
<dbReference type="PROSITE" id="PS50883">
    <property type="entry name" value="EAL"/>
    <property type="match status" value="1"/>
</dbReference>
<dbReference type="EMBL" id="JARSBO010000004">
    <property type="protein sequence ID" value="MDG4719376.1"/>
    <property type="molecule type" value="Genomic_DNA"/>
</dbReference>
<dbReference type="SUPFAM" id="SSF141868">
    <property type="entry name" value="EAL domain-like"/>
    <property type="match status" value="1"/>
</dbReference>
<dbReference type="Gene3D" id="3.40.50.2300">
    <property type="match status" value="1"/>
</dbReference>
<dbReference type="CDD" id="cd01948">
    <property type="entry name" value="EAL"/>
    <property type="match status" value="1"/>
</dbReference>
<sequence length="389" mass="43612">MIISRARPLNVLIIDDEADMGEFVADATNALGNIAIAVSDADDFVRAYSTAFDVIILDLFMPKLDGIEIIRFLHENRSPASLILMSGKDKSILHAASELATERNIEVLGVLEKPFTIDRLEQLLDKFALPRQKTVETPSIAPTESGMRRGIANHEFFLVYQPQFELATGKVIGVEALLRWQHPTRGLIHPSLFIPLAEKSGLINQLTELVLEQALGQMAKWRDKDITMSINVSPTTVVDLDMPEKLDAMTAALEIAPEKIVIELTETALMENVSLYMDILTRLRMKRFNLSIDDFGTGYSSMQQLVRVPFNELKIDQSFVRQLIKDEECRAVAQMSVSLAHGLNMQVVAEGIEDQETFDWLKELGCEFGQGFHMARPAPAHEIEELYLS</sequence>
<dbReference type="InterPro" id="IPR050706">
    <property type="entry name" value="Cyclic-di-GMP_PDE-like"/>
</dbReference>
<feature type="modified residue" description="4-aspartylphosphate" evidence="1">
    <location>
        <position position="58"/>
    </location>
</feature>
<dbReference type="Gene3D" id="3.20.20.450">
    <property type="entry name" value="EAL domain"/>
    <property type="match status" value="1"/>
</dbReference>
<dbReference type="SMART" id="SM00448">
    <property type="entry name" value="REC"/>
    <property type="match status" value="1"/>
</dbReference>
<keyword evidence="1" id="KW-0597">Phosphoprotein</keyword>
<feature type="domain" description="Response regulatory" evidence="2">
    <location>
        <begin position="10"/>
        <end position="128"/>
    </location>
</feature>
<dbReference type="PROSITE" id="PS50110">
    <property type="entry name" value="RESPONSE_REGULATORY"/>
    <property type="match status" value="1"/>
</dbReference>
<keyword evidence="5" id="KW-1185">Reference proteome</keyword>
<dbReference type="PANTHER" id="PTHR33121:SF79">
    <property type="entry name" value="CYCLIC DI-GMP PHOSPHODIESTERASE PDED-RELATED"/>
    <property type="match status" value="1"/>
</dbReference>
<proteinExistence type="predicted"/>
<protein>
    <submittedName>
        <fullName evidence="4">EAL domain-containing response regulator</fullName>
        <ecNumber evidence="4">3.1.4.52</ecNumber>
    </submittedName>
</protein>
<keyword evidence="4" id="KW-0378">Hydrolase</keyword>
<accession>A0ABT6GBL0</accession>
<dbReference type="GO" id="GO:0071111">
    <property type="term" value="F:cyclic-guanylate-specific phosphodiesterase activity"/>
    <property type="evidence" value="ECO:0007669"/>
    <property type="project" value="UniProtKB-EC"/>
</dbReference>
<reference evidence="4 5" key="1">
    <citation type="submission" date="2023-03" db="EMBL/GenBank/DDBJ databases">
        <title>Strain FZY0004 represents a novel species in the genus Thalassospira isolated from seawater.</title>
        <authorList>
            <person name="Fu Z.-Y."/>
        </authorList>
    </citation>
    <scope>NUCLEOTIDE SEQUENCE [LARGE SCALE GENOMIC DNA]</scope>
    <source>
        <strain evidence="4 5">FZY0004</strain>
    </source>
</reference>
<evidence type="ECO:0000313" key="5">
    <source>
        <dbReference type="Proteomes" id="UP001529180"/>
    </source>
</evidence>
<dbReference type="InterPro" id="IPR011006">
    <property type="entry name" value="CheY-like_superfamily"/>
</dbReference>
<dbReference type="SUPFAM" id="SSF52172">
    <property type="entry name" value="CheY-like"/>
    <property type="match status" value="1"/>
</dbReference>
<comment type="caution">
    <text evidence="4">The sequence shown here is derived from an EMBL/GenBank/DDBJ whole genome shotgun (WGS) entry which is preliminary data.</text>
</comment>
<dbReference type="Pfam" id="PF00072">
    <property type="entry name" value="Response_reg"/>
    <property type="match status" value="1"/>
</dbReference>
<dbReference type="InterPro" id="IPR035919">
    <property type="entry name" value="EAL_sf"/>
</dbReference>
<organism evidence="4 5">
    <name type="scientific">Thalassospira aquimaris</name>
    <dbReference type="NCBI Taxonomy" id="3037796"/>
    <lineage>
        <taxon>Bacteria</taxon>
        <taxon>Pseudomonadati</taxon>
        <taxon>Pseudomonadota</taxon>
        <taxon>Alphaproteobacteria</taxon>
        <taxon>Rhodospirillales</taxon>
        <taxon>Thalassospiraceae</taxon>
        <taxon>Thalassospira</taxon>
    </lineage>
</organism>
<evidence type="ECO:0000259" key="2">
    <source>
        <dbReference type="PROSITE" id="PS50110"/>
    </source>
</evidence>
<dbReference type="InterPro" id="IPR001789">
    <property type="entry name" value="Sig_transdc_resp-reg_receiver"/>
</dbReference>
<gene>
    <name evidence="4" type="ORF">P7680_10235</name>
</gene>